<keyword evidence="8" id="KW-0282">Flagellum</keyword>
<evidence type="ECO:0000256" key="7">
    <source>
        <dbReference type="SAM" id="Phobius"/>
    </source>
</evidence>
<feature type="transmembrane region" description="Helical" evidence="7">
    <location>
        <begin position="7"/>
        <end position="37"/>
    </location>
</feature>
<evidence type="ECO:0000256" key="6">
    <source>
        <dbReference type="ARBA" id="ARBA00023136"/>
    </source>
</evidence>
<keyword evidence="4 7" id="KW-0812">Transmembrane</keyword>
<proteinExistence type="inferred from homology"/>
<keyword evidence="3" id="KW-1003">Cell membrane</keyword>
<keyword evidence="8" id="KW-0966">Cell projection</keyword>
<dbReference type="Proteomes" id="UP001200430">
    <property type="component" value="Unassembled WGS sequence"/>
</dbReference>
<evidence type="ECO:0000256" key="1">
    <source>
        <dbReference type="ARBA" id="ARBA00004651"/>
    </source>
</evidence>
<organism evidence="8 9">
    <name type="scientific">Dethiosulfovibrio marinus</name>
    <dbReference type="NCBI Taxonomy" id="133532"/>
    <lineage>
        <taxon>Bacteria</taxon>
        <taxon>Thermotogati</taxon>
        <taxon>Synergistota</taxon>
        <taxon>Synergistia</taxon>
        <taxon>Synergistales</taxon>
        <taxon>Dethiosulfovibrionaceae</taxon>
        <taxon>Dethiosulfovibrio</taxon>
    </lineage>
</organism>
<comment type="caution">
    <text evidence="8">The sequence shown here is derived from an EMBL/GenBank/DDBJ whole genome shotgun (WGS) entry which is preliminary data.</text>
</comment>
<sequence>MLVSIRFLGIIFTAPVFLASSFPIPCLYFLSFFFALITVPQLGGVLPEVLFSGVLPFLLAALRELLVGASIAFLASAPFYALQIAGRMIGTRMGLAMVSVLDPISQSQDSIIGQLQILIGLWFFLYWNGHILLVRALMESFRLLPLGEMGLTVSSDLGLAEWLGKLFVMAFKFAIPFYGALLLADIGLGFLARTVPQMNVFILGLPLKIGLGLFLLMVVLPMTVDIMHDQIEPYLRAALGSLAAWR</sequence>
<gene>
    <name evidence="8" type="ORF">L2W38_02095</name>
</gene>
<dbReference type="PANTHER" id="PTHR30065:SF1">
    <property type="entry name" value="SURFACE PRESENTATION OF ANTIGENS PROTEIN SPAR"/>
    <property type="match status" value="1"/>
</dbReference>
<dbReference type="PANTHER" id="PTHR30065">
    <property type="entry name" value="FLAGELLAR BIOSYNTHETIC PROTEIN FLIR"/>
    <property type="match status" value="1"/>
</dbReference>
<dbReference type="Pfam" id="PF01311">
    <property type="entry name" value="Bac_export_1"/>
    <property type="match status" value="1"/>
</dbReference>
<feature type="transmembrane region" description="Helical" evidence="7">
    <location>
        <begin position="117"/>
        <end position="138"/>
    </location>
</feature>
<evidence type="ECO:0000313" key="9">
    <source>
        <dbReference type="Proteomes" id="UP001200430"/>
    </source>
</evidence>
<reference evidence="8 9" key="1">
    <citation type="submission" date="2022-01" db="EMBL/GenBank/DDBJ databases">
        <title>Dethiosulfovibrio faecalis sp. nov., a novel proteolytic, non-sulfur-reducing bacterium isolated from a marine aquaculture solid waste bioreactor.</title>
        <authorList>
            <person name="Grabowski S."/>
            <person name="Apolinario E."/>
            <person name="Schneider N."/>
            <person name="Marshall C.W."/>
            <person name="Sowers K.R."/>
        </authorList>
    </citation>
    <scope>NUCLEOTIDE SEQUENCE [LARGE SCALE GENOMIC DNA]</scope>
    <source>
        <strain evidence="8 9">DSM 12537</strain>
    </source>
</reference>
<feature type="transmembrane region" description="Helical" evidence="7">
    <location>
        <begin position="200"/>
        <end position="220"/>
    </location>
</feature>
<comment type="subcellular location">
    <subcellularLocation>
        <location evidence="1">Cell membrane</location>
        <topology evidence="1">Multi-pass membrane protein</topology>
    </subcellularLocation>
</comment>
<keyword evidence="6 7" id="KW-0472">Membrane</keyword>
<comment type="similarity">
    <text evidence="2">Belongs to the FliR/MopE/SpaR family.</text>
</comment>
<evidence type="ECO:0000256" key="4">
    <source>
        <dbReference type="ARBA" id="ARBA00022692"/>
    </source>
</evidence>
<evidence type="ECO:0000313" key="8">
    <source>
        <dbReference type="EMBL" id="MCF4141610.1"/>
    </source>
</evidence>
<dbReference type="PRINTS" id="PR00953">
    <property type="entry name" value="TYPE3IMRPROT"/>
</dbReference>
<feature type="transmembrane region" description="Helical" evidence="7">
    <location>
        <begin position="57"/>
        <end position="82"/>
    </location>
</feature>
<dbReference type="InterPro" id="IPR002010">
    <property type="entry name" value="T3SS_IM_R"/>
</dbReference>
<dbReference type="RefSeq" id="WP_236098106.1">
    <property type="nucleotide sequence ID" value="NZ_JAKGUD010000002.1"/>
</dbReference>
<accession>A0ABS9EK74</accession>
<protein>
    <submittedName>
        <fullName evidence="8">Flagellar biosynthetic protein FliR</fullName>
    </submittedName>
</protein>
<evidence type="ECO:0000256" key="2">
    <source>
        <dbReference type="ARBA" id="ARBA00009772"/>
    </source>
</evidence>
<dbReference type="EMBL" id="JAKGUD010000002">
    <property type="protein sequence ID" value="MCF4141610.1"/>
    <property type="molecule type" value="Genomic_DNA"/>
</dbReference>
<keyword evidence="5 7" id="KW-1133">Transmembrane helix</keyword>
<name>A0ABS9EK74_9BACT</name>
<keyword evidence="8" id="KW-0969">Cilium</keyword>
<evidence type="ECO:0000256" key="3">
    <source>
        <dbReference type="ARBA" id="ARBA00022475"/>
    </source>
</evidence>
<feature type="transmembrane region" description="Helical" evidence="7">
    <location>
        <begin position="166"/>
        <end position="188"/>
    </location>
</feature>
<keyword evidence="9" id="KW-1185">Reference proteome</keyword>
<evidence type="ECO:0000256" key="5">
    <source>
        <dbReference type="ARBA" id="ARBA00022989"/>
    </source>
</evidence>